<dbReference type="AlphaFoldDB" id="F0YS67"/>
<organism evidence="3">
    <name type="scientific">Aureococcus anophagefferens</name>
    <name type="common">Harmful bloom alga</name>
    <dbReference type="NCBI Taxonomy" id="44056"/>
    <lineage>
        <taxon>Eukaryota</taxon>
        <taxon>Sar</taxon>
        <taxon>Stramenopiles</taxon>
        <taxon>Ochrophyta</taxon>
        <taxon>Pelagophyceae</taxon>
        <taxon>Pelagomonadales</taxon>
        <taxon>Pelagomonadaceae</taxon>
        <taxon>Aureococcus</taxon>
    </lineage>
</organism>
<evidence type="ECO:0000256" key="1">
    <source>
        <dbReference type="SAM" id="MobiDB-lite"/>
    </source>
</evidence>
<dbReference type="InParanoid" id="F0YS67"/>
<evidence type="ECO:0000313" key="2">
    <source>
        <dbReference type="EMBL" id="EGB02042.1"/>
    </source>
</evidence>
<protein>
    <submittedName>
        <fullName evidence="2">Uncharacterized protein</fullName>
    </submittedName>
</protein>
<feature type="region of interest" description="Disordered" evidence="1">
    <location>
        <begin position="104"/>
        <end position="128"/>
    </location>
</feature>
<name>F0YS67_AURAN</name>
<feature type="compositionally biased region" description="Basic and acidic residues" evidence="1">
    <location>
        <begin position="106"/>
        <end position="118"/>
    </location>
</feature>
<dbReference type="OrthoDB" id="198852at2759"/>
<evidence type="ECO:0000313" key="3">
    <source>
        <dbReference type="Proteomes" id="UP000002729"/>
    </source>
</evidence>
<dbReference type="GeneID" id="20227357"/>
<reference evidence="2 3" key="1">
    <citation type="journal article" date="2011" name="Proc. Natl. Acad. Sci. U.S.A.">
        <title>Niche of harmful alga Aureococcus anophagefferens revealed through ecogenomics.</title>
        <authorList>
            <person name="Gobler C.J."/>
            <person name="Berry D.L."/>
            <person name="Dyhrman S.T."/>
            <person name="Wilhelm S.W."/>
            <person name="Salamov A."/>
            <person name="Lobanov A.V."/>
            <person name="Zhang Y."/>
            <person name="Collier J.L."/>
            <person name="Wurch L.L."/>
            <person name="Kustka A.B."/>
            <person name="Dill B.D."/>
            <person name="Shah M."/>
            <person name="VerBerkmoes N.C."/>
            <person name="Kuo A."/>
            <person name="Terry A."/>
            <person name="Pangilinan J."/>
            <person name="Lindquist E.A."/>
            <person name="Lucas S."/>
            <person name="Paulsen I.T."/>
            <person name="Hattenrath-Lehmann T.K."/>
            <person name="Talmage S.C."/>
            <person name="Walker E.A."/>
            <person name="Koch F."/>
            <person name="Burson A.M."/>
            <person name="Marcoval M.A."/>
            <person name="Tang Y.Z."/>
            <person name="Lecleir G.R."/>
            <person name="Coyne K.J."/>
            <person name="Berg G.M."/>
            <person name="Bertrand E.M."/>
            <person name="Saito M.A."/>
            <person name="Gladyshev V.N."/>
            <person name="Grigoriev I.V."/>
        </authorList>
    </citation>
    <scope>NUCLEOTIDE SEQUENCE [LARGE SCALE GENOMIC DNA]</scope>
    <source>
        <strain evidence="3">CCMP 1984</strain>
    </source>
</reference>
<dbReference type="Proteomes" id="UP000002729">
    <property type="component" value="Unassembled WGS sequence"/>
</dbReference>
<dbReference type="EMBL" id="GL833865">
    <property type="protein sequence ID" value="EGB02042.1"/>
    <property type="molecule type" value="Genomic_DNA"/>
</dbReference>
<gene>
    <name evidence="2" type="ORF">AURANDRAFT_69250</name>
</gene>
<accession>F0YS67</accession>
<dbReference type="KEGG" id="aaf:AURANDRAFT_69250"/>
<sequence>MPSLRSGQRAPPGDAHSEETGVLAVTFREMAGAYEATQHAPLMPHLAAARAALADLPVAPVAPEPPRRSRRIAEEALEAALKKAERAAVEAVVADARLALSSGQAARERELAETEARSRPPWPTRRPPVEADQWTAIDDVPAEALAASGFALCRVPHKSLVEPWAAAVADVHARFLAEQDQGQERRDRALLWILALPQLLWRKPWYSKRGPVKAGVEYEINGVSDGPMLRALSSLGGCVGLVFGQFSEASKDVSSLLADVATALSESRWIHMGCACPDQAKALLSNELHREWGTTAATPLHCGFSFANNDELKAAVGAWDEDSDNAKAQYGPISRWDTSKVTAMSFLFCVRQDWMDNEYYADNYEDCVLTDDTFNEASQKDSLTFPGALVSLGLDEPSREGRGVALLGVRARVEAVDAER</sequence>
<feature type="non-terminal residue" evidence="2">
    <location>
        <position position="420"/>
    </location>
</feature>
<dbReference type="RefSeq" id="XP_009043259.1">
    <property type="nucleotide sequence ID" value="XM_009045011.1"/>
</dbReference>
<proteinExistence type="predicted"/>
<keyword evidence="3" id="KW-1185">Reference proteome</keyword>